<accession>A0A2M8PA47</accession>
<gene>
    <name evidence="1" type="ORF">CUN49_15725</name>
</gene>
<evidence type="ECO:0008006" key="3">
    <source>
        <dbReference type="Google" id="ProtNLM"/>
    </source>
</evidence>
<dbReference type="Proteomes" id="UP000229681">
    <property type="component" value="Unassembled WGS sequence"/>
</dbReference>
<name>A0A2M8PA47_9CHLR</name>
<organism evidence="1 2">
    <name type="scientific">Candidatus Thermofonsia Clade 1 bacterium</name>
    <dbReference type="NCBI Taxonomy" id="2364210"/>
    <lineage>
        <taxon>Bacteria</taxon>
        <taxon>Bacillati</taxon>
        <taxon>Chloroflexota</taxon>
        <taxon>Candidatus Thermofontia</taxon>
        <taxon>Candidatus Thermofonsia Clade 1</taxon>
    </lineage>
</organism>
<dbReference type="EMBL" id="PGTM01000400">
    <property type="protein sequence ID" value="PJF34425.1"/>
    <property type="molecule type" value="Genomic_DNA"/>
</dbReference>
<reference evidence="1 2" key="1">
    <citation type="submission" date="2017-11" db="EMBL/GenBank/DDBJ databases">
        <title>Evolution of Phototrophy in the Chloroflexi Phylum Driven by Horizontal Gene Transfer.</title>
        <authorList>
            <person name="Ward L.M."/>
            <person name="Hemp J."/>
            <person name="Shih P.M."/>
            <person name="Mcglynn S.E."/>
            <person name="Fischer W."/>
        </authorList>
    </citation>
    <scope>NUCLEOTIDE SEQUENCE [LARGE SCALE GENOMIC DNA]</scope>
    <source>
        <strain evidence="1">JP3_13</strain>
    </source>
</reference>
<evidence type="ECO:0000313" key="2">
    <source>
        <dbReference type="Proteomes" id="UP000229681"/>
    </source>
</evidence>
<feature type="non-terminal residue" evidence="1">
    <location>
        <position position="84"/>
    </location>
</feature>
<comment type="caution">
    <text evidence="1">The sequence shown here is derived from an EMBL/GenBank/DDBJ whole genome shotgun (WGS) entry which is preliminary data.</text>
</comment>
<dbReference type="AlphaFoldDB" id="A0A2M8PA47"/>
<sequence length="84" mass="9486">MPHVITLNQETDTPARRERIGKVMLTYLYDRSRDSQQAGARGQDFIAFCGNEKRLAFAICDGVSQSFYGDLAARFLGEKLVAWL</sequence>
<evidence type="ECO:0000313" key="1">
    <source>
        <dbReference type="EMBL" id="PJF34425.1"/>
    </source>
</evidence>
<proteinExistence type="predicted"/>
<protein>
    <recommendedName>
        <fullName evidence="3">PPM-type phosphatase domain-containing protein</fullName>
    </recommendedName>
</protein>